<dbReference type="GeneID" id="97996023"/>
<evidence type="ECO:0000313" key="3">
    <source>
        <dbReference type="Proteomes" id="UP000260649"/>
    </source>
</evidence>
<dbReference type="OrthoDB" id="9789229at2"/>
<feature type="transmembrane region" description="Helical" evidence="1">
    <location>
        <begin position="58"/>
        <end position="77"/>
    </location>
</feature>
<feature type="transmembrane region" description="Helical" evidence="1">
    <location>
        <begin position="89"/>
        <end position="113"/>
    </location>
</feature>
<dbReference type="Pfam" id="PF06541">
    <property type="entry name" value="ABC_trans_CmpB"/>
    <property type="match status" value="1"/>
</dbReference>
<dbReference type="AlphaFoldDB" id="A0A3E2B1W5"/>
<feature type="transmembrane region" description="Helical" evidence="1">
    <location>
        <begin position="133"/>
        <end position="155"/>
    </location>
</feature>
<dbReference type="RefSeq" id="WP_117142596.1">
    <property type="nucleotide sequence ID" value="NZ_CAKXKJ010000007.1"/>
</dbReference>
<feature type="transmembrane region" description="Helical" evidence="1">
    <location>
        <begin position="175"/>
        <end position="195"/>
    </location>
</feature>
<proteinExistence type="predicted"/>
<keyword evidence="1" id="KW-1133">Transmembrane helix</keyword>
<dbReference type="Proteomes" id="UP000260649">
    <property type="component" value="Unassembled WGS sequence"/>
</dbReference>
<keyword evidence="1" id="KW-0472">Membrane</keyword>
<dbReference type="InterPro" id="IPR010540">
    <property type="entry name" value="CmpB_TMEM229"/>
</dbReference>
<evidence type="ECO:0000256" key="1">
    <source>
        <dbReference type="SAM" id="Phobius"/>
    </source>
</evidence>
<accession>A0A3E2B1W5</accession>
<organism evidence="2 3">
    <name type="scientific">Evtepia gabavorous</name>
    <dbReference type="NCBI Taxonomy" id="2211183"/>
    <lineage>
        <taxon>Bacteria</taxon>
        <taxon>Bacillati</taxon>
        <taxon>Bacillota</taxon>
        <taxon>Clostridia</taxon>
        <taxon>Eubacteriales</taxon>
        <taxon>Evtepia</taxon>
    </lineage>
</organism>
<keyword evidence="1" id="KW-0812">Transmembrane</keyword>
<feature type="transmembrane region" description="Helical" evidence="1">
    <location>
        <begin position="24"/>
        <end position="46"/>
    </location>
</feature>
<evidence type="ECO:0008006" key="4">
    <source>
        <dbReference type="Google" id="ProtNLM"/>
    </source>
</evidence>
<reference evidence="2 3" key="1">
    <citation type="submission" date="2018-07" db="EMBL/GenBank/DDBJ databases">
        <title>GABA Modulating Bacteria of the Human Gut Microbiota.</title>
        <authorList>
            <person name="Strandwitz P."/>
            <person name="Kim K.H."/>
            <person name="Terekhova D."/>
            <person name="Liu J.K."/>
            <person name="Sharma A."/>
            <person name="Levering J."/>
            <person name="Mcdonald D."/>
            <person name="Dietrich D."/>
            <person name="Ramadhar T.R."/>
            <person name="Lekbua A."/>
            <person name="Mroue N."/>
            <person name="Liston C."/>
            <person name="Stewart E.J."/>
            <person name="Dubin M.J."/>
            <person name="Zengler K."/>
            <person name="Knight R."/>
            <person name="Gilbert J.A."/>
            <person name="Clardy J."/>
            <person name="Lewis K."/>
        </authorList>
    </citation>
    <scope>NUCLEOTIDE SEQUENCE [LARGE SCALE GENOMIC DNA]</scope>
    <source>
        <strain evidence="2 3">KLE1738</strain>
    </source>
</reference>
<gene>
    <name evidence="2" type="ORF">DV520_09785</name>
</gene>
<evidence type="ECO:0000313" key="2">
    <source>
        <dbReference type="EMBL" id="RFT05966.1"/>
    </source>
</evidence>
<dbReference type="EMBL" id="QQRQ01000020">
    <property type="protein sequence ID" value="RFT05966.1"/>
    <property type="molecule type" value="Genomic_DNA"/>
</dbReference>
<comment type="caution">
    <text evidence="2">The sequence shown here is derived from an EMBL/GenBank/DDBJ whole genome shotgun (WGS) entry which is preliminary data.</text>
</comment>
<keyword evidence="3" id="KW-1185">Reference proteome</keyword>
<name>A0A3E2B1W5_9FIRM</name>
<sequence>MPAVSSPVSSLSVGKRLCQFFQKYFLCFVFYSVFGWCYEVFLEVVVYRWGFSNRGVLFGPYCPVYGVGALLFLLLFYRLIQGKPWKQRLLWLPLLFVGCMVSATLVELGASYLCQALTGSWPWQTYVNYRYHFQGRIALSPSIRFGLGGLFFLYVLQPLLDRGLAALSPRARGRLAALLAVLMGIDLVFFLVGTFS</sequence>
<protein>
    <recommendedName>
        <fullName evidence="4">ABC transporter permease</fullName>
    </recommendedName>
</protein>